<protein>
    <submittedName>
        <fullName evidence="1">Uncharacterized protein</fullName>
    </submittedName>
</protein>
<dbReference type="AlphaFoldDB" id="A0A8H5HXM7"/>
<gene>
    <name evidence="1" type="ORF">D9757_003993</name>
</gene>
<reference evidence="1 2" key="1">
    <citation type="journal article" date="2020" name="ISME J.">
        <title>Uncovering the hidden diversity of litter-decomposition mechanisms in mushroom-forming fungi.</title>
        <authorList>
            <person name="Floudas D."/>
            <person name="Bentzer J."/>
            <person name="Ahren D."/>
            <person name="Johansson T."/>
            <person name="Persson P."/>
            <person name="Tunlid A."/>
        </authorList>
    </citation>
    <scope>NUCLEOTIDE SEQUENCE [LARGE SCALE GENOMIC DNA]</scope>
    <source>
        <strain evidence="1 2">CBS 406.79</strain>
    </source>
</reference>
<keyword evidence="2" id="KW-1185">Reference proteome</keyword>
<dbReference type="Proteomes" id="UP000518752">
    <property type="component" value="Unassembled WGS sequence"/>
</dbReference>
<evidence type="ECO:0000313" key="1">
    <source>
        <dbReference type="EMBL" id="KAF5391050.1"/>
    </source>
</evidence>
<evidence type="ECO:0000313" key="2">
    <source>
        <dbReference type="Proteomes" id="UP000518752"/>
    </source>
</evidence>
<dbReference type="OrthoDB" id="3270019at2759"/>
<organism evidence="1 2">
    <name type="scientific">Collybiopsis confluens</name>
    <dbReference type="NCBI Taxonomy" id="2823264"/>
    <lineage>
        <taxon>Eukaryota</taxon>
        <taxon>Fungi</taxon>
        <taxon>Dikarya</taxon>
        <taxon>Basidiomycota</taxon>
        <taxon>Agaricomycotina</taxon>
        <taxon>Agaricomycetes</taxon>
        <taxon>Agaricomycetidae</taxon>
        <taxon>Agaricales</taxon>
        <taxon>Marasmiineae</taxon>
        <taxon>Omphalotaceae</taxon>
        <taxon>Collybiopsis</taxon>
    </lineage>
</organism>
<proteinExistence type="predicted"/>
<sequence length="288" mass="32471">MAKPLTRYEVDQFVSPEEDDESARLQHGHLRSIPLFCALGWDHGALPFPHQMTLSAVASLEYKASLGRPLFASRYRAGLDLPDKEERRELLKWLVSFAAQQLIRIKVRPDWLNFDQKLTCLSARLPIEFMSSTPTQAEKDQVFSVHQGDRGELIAMLLIIVARDAIVSSYSDDFLDVVPFLEKLIFQPTESSGDFCQVLDIKSSVFRGPEDRVIPLKAASCDVKLYFNHFIKRQQRDNLSEEVLGKLIARCAAILGADGQYGFALIVPTVKGDEEDEVNKGSQGLIMW</sequence>
<name>A0A8H5HXM7_9AGAR</name>
<dbReference type="EMBL" id="JAACJN010000012">
    <property type="protein sequence ID" value="KAF5391050.1"/>
    <property type="molecule type" value="Genomic_DNA"/>
</dbReference>
<comment type="caution">
    <text evidence="1">The sequence shown here is derived from an EMBL/GenBank/DDBJ whole genome shotgun (WGS) entry which is preliminary data.</text>
</comment>
<accession>A0A8H5HXM7</accession>